<dbReference type="PANTHER" id="PTHR31290:SF5">
    <property type="entry name" value="UV-DAMAGE ENDONUCLEASE"/>
    <property type="match status" value="1"/>
</dbReference>
<dbReference type="PANTHER" id="PTHR31290">
    <property type="entry name" value="UV-DAMAGE ENDONUCLEASE"/>
    <property type="match status" value="1"/>
</dbReference>
<feature type="region of interest" description="Disordered" evidence="7">
    <location>
        <begin position="259"/>
        <end position="317"/>
    </location>
</feature>
<evidence type="ECO:0000313" key="8">
    <source>
        <dbReference type="EMBL" id="MBB3112600.1"/>
    </source>
</evidence>
<gene>
    <name evidence="8" type="ORF">FHS18_004701</name>
</gene>
<evidence type="ECO:0000313" key="9">
    <source>
        <dbReference type="Proteomes" id="UP000570361"/>
    </source>
</evidence>
<dbReference type="RefSeq" id="WP_183602720.1">
    <property type="nucleotide sequence ID" value="NZ_JACHXK010000013.1"/>
</dbReference>
<dbReference type="GO" id="GO:0004519">
    <property type="term" value="F:endonuclease activity"/>
    <property type="evidence" value="ECO:0007669"/>
    <property type="project" value="UniProtKB-KW"/>
</dbReference>
<sequence>MIVRFGFVAMTMLLQNASPSKTMTFASFTKLADREAAIRKLERIAEENLHNTLRVIRHAVAHDIKMYRFSSKLIPLLTHEALADWSPWPALADGFASIGKFAKEKEMRVSFHPDHFCVFSTPRPEVLEKSKQDMEVHLRMLEAMGLPETAKCNIHVGGAYGDKVKAGARFVEQFNALPERMRNRITLENDDKTFTARETLEAAEAVNVPMVLDIHHHAVNDGGETDANLYGELWPRILRSWQLEPLVHQEHPERVLAGADSVSSGSSGLHTGSGSGGGSGPLHISAIGDVIDPMPPKLHISSPKSEKDPRGHADNVEAGPVLRFLQEVAGSTPRLDCMIEAKRKDAALITLMDDMRQLAAAGERIRIIDGATIEVF</sequence>
<dbReference type="GO" id="GO:0009411">
    <property type="term" value="P:response to UV"/>
    <property type="evidence" value="ECO:0007669"/>
    <property type="project" value="InterPro"/>
</dbReference>
<dbReference type="GO" id="GO:0016787">
    <property type="term" value="F:hydrolase activity"/>
    <property type="evidence" value="ECO:0007669"/>
    <property type="project" value="UniProtKB-KW"/>
</dbReference>
<keyword evidence="1" id="KW-0540">Nuclease</keyword>
<organism evidence="8 9">
    <name type="scientific">Paenibacillus phyllosphaerae</name>
    <dbReference type="NCBI Taxonomy" id="274593"/>
    <lineage>
        <taxon>Bacteria</taxon>
        <taxon>Bacillati</taxon>
        <taxon>Bacillota</taxon>
        <taxon>Bacilli</taxon>
        <taxon>Bacillales</taxon>
        <taxon>Paenibacillaceae</taxon>
        <taxon>Paenibacillus</taxon>
    </lineage>
</organism>
<dbReference type="InterPro" id="IPR036237">
    <property type="entry name" value="Xyl_isomerase-like_sf"/>
</dbReference>
<proteinExistence type="predicted"/>
<evidence type="ECO:0000256" key="6">
    <source>
        <dbReference type="ARBA" id="ARBA00023204"/>
    </source>
</evidence>
<dbReference type="GO" id="GO:0006289">
    <property type="term" value="P:nucleotide-excision repair"/>
    <property type="evidence" value="ECO:0007669"/>
    <property type="project" value="InterPro"/>
</dbReference>
<protein>
    <submittedName>
        <fullName evidence="8">UV DNA damage endonuclease</fullName>
        <ecNumber evidence="8">3.-.-.-</ecNumber>
    </submittedName>
</protein>
<evidence type="ECO:0000256" key="7">
    <source>
        <dbReference type="SAM" id="MobiDB-lite"/>
    </source>
</evidence>
<feature type="compositionally biased region" description="Low complexity" evidence="7">
    <location>
        <begin position="261"/>
        <end position="270"/>
    </location>
</feature>
<dbReference type="Gene3D" id="3.20.20.150">
    <property type="entry name" value="Divalent-metal-dependent TIM barrel enzymes"/>
    <property type="match status" value="2"/>
</dbReference>
<keyword evidence="3" id="KW-0227">DNA damage</keyword>
<keyword evidence="4" id="KW-0228">DNA excision</keyword>
<dbReference type="SUPFAM" id="SSF51658">
    <property type="entry name" value="Xylose isomerase-like"/>
    <property type="match status" value="1"/>
</dbReference>
<feature type="compositionally biased region" description="Basic and acidic residues" evidence="7">
    <location>
        <begin position="304"/>
        <end position="315"/>
    </location>
</feature>
<feature type="compositionally biased region" description="Gly residues" evidence="7">
    <location>
        <begin position="271"/>
        <end position="280"/>
    </location>
</feature>
<dbReference type="NCBIfam" id="TIGR00629">
    <property type="entry name" value="uvde"/>
    <property type="match status" value="1"/>
</dbReference>
<evidence type="ECO:0000256" key="5">
    <source>
        <dbReference type="ARBA" id="ARBA00022801"/>
    </source>
</evidence>
<dbReference type="Proteomes" id="UP000570361">
    <property type="component" value="Unassembled WGS sequence"/>
</dbReference>
<keyword evidence="9" id="KW-1185">Reference proteome</keyword>
<dbReference type="AlphaFoldDB" id="A0A7W5FPP4"/>
<evidence type="ECO:0000256" key="1">
    <source>
        <dbReference type="ARBA" id="ARBA00022722"/>
    </source>
</evidence>
<evidence type="ECO:0000256" key="2">
    <source>
        <dbReference type="ARBA" id="ARBA00022759"/>
    </source>
</evidence>
<reference evidence="8 9" key="1">
    <citation type="submission" date="2020-08" db="EMBL/GenBank/DDBJ databases">
        <title>Genomic Encyclopedia of Type Strains, Phase III (KMG-III): the genomes of soil and plant-associated and newly described type strains.</title>
        <authorList>
            <person name="Whitman W."/>
        </authorList>
    </citation>
    <scope>NUCLEOTIDE SEQUENCE [LARGE SCALE GENOMIC DNA]</scope>
    <source>
        <strain evidence="8 9">CECT 5862</strain>
    </source>
</reference>
<keyword evidence="5 8" id="KW-0378">Hydrolase</keyword>
<accession>A0A7W5FPP4</accession>
<evidence type="ECO:0000256" key="4">
    <source>
        <dbReference type="ARBA" id="ARBA00022769"/>
    </source>
</evidence>
<keyword evidence="2 8" id="KW-0255">Endonuclease</keyword>
<dbReference type="EC" id="3.-.-.-" evidence="8"/>
<dbReference type="EMBL" id="JACHXK010000013">
    <property type="protein sequence ID" value="MBB3112600.1"/>
    <property type="molecule type" value="Genomic_DNA"/>
</dbReference>
<dbReference type="Pfam" id="PF03851">
    <property type="entry name" value="UvdE"/>
    <property type="match status" value="1"/>
</dbReference>
<dbReference type="InterPro" id="IPR004601">
    <property type="entry name" value="UvdE"/>
</dbReference>
<evidence type="ECO:0000256" key="3">
    <source>
        <dbReference type="ARBA" id="ARBA00022763"/>
    </source>
</evidence>
<keyword evidence="6" id="KW-0234">DNA repair</keyword>
<comment type="caution">
    <text evidence="8">The sequence shown here is derived from an EMBL/GenBank/DDBJ whole genome shotgun (WGS) entry which is preliminary data.</text>
</comment>
<name>A0A7W5FPP4_9BACL</name>